<name>A0ABX1FVV2_9PSEU</name>
<evidence type="ECO:0000259" key="2">
    <source>
        <dbReference type="Pfam" id="PF05685"/>
    </source>
</evidence>
<evidence type="ECO:0000313" key="4">
    <source>
        <dbReference type="Proteomes" id="UP001515943"/>
    </source>
</evidence>
<keyword evidence="3" id="KW-0540">Nuclease</keyword>
<accession>A0ABX1FVV2</accession>
<keyword evidence="3" id="KW-0378">Hydrolase</keyword>
<feature type="region of interest" description="Disordered" evidence="1">
    <location>
        <begin position="1"/>
        <end position="21"/>
    </location>
</feature>
<dbReference type="InterPro" id="IPR008538">
    <property type="entry name" value="Uma2"/>
</dbReference>
<dbReference type="SUPFAM" id="SSF52980">
    <property type="entry name" value="Restriction endonuclease-like"/>
    <property type="match status" value="1"/>
</dbReference>
<dbReference type="EMBL" id="VSRL01000290">
    <property type="protein sequence ID" value="NKE62847.1"/>
    <property type="molecule type" value="Genomic_DNA"/>
</dbReference>
<dbReference type="InterPro" id="IPR011335">
    <property type="entry name" value="Restrct_endonuc-II-like"/>
</dbReference>
<protein>
    <submittedName>
        <fullName evidence="3">Uma2 family endonuclease</fullName>
    </submittedName>
</protein>
<organism evidence="3 4">
    <name type="scientific">Lentzea indica</name>
    <dbReference type="NCBI Taxonomy" id="2604800"/>
    <lineage>
        <taxon>Bacteria</taxon>
        <taxon>Bacillati</taxon>
        <taxon>Actinomycetota</taxon>
        <taxon>Actinomycetes</taxon>
        <taxon>Pseudonocardiales</taxon>
        <taxon>Pseudonocardiaceae</taxon>
        <taxon>Lentzea</taxon>
    </lineage>
</organism>
<keyword evidence="3" id="KW-0255">Endonuclease</keyword>
<sequence>MQSCPPSWRPSPSPLVALGVGKSPRRVPDVVVGPSDWEDTTLDPSEIALAVEIVSPGESASRDYITKPHEYAANGIPVTWVIDIQQDRVSLAAFVLTDTGEYQVPELEYGVFTGEVAGITVKIDLDALTGPKR</sequence>
<dbReference type="GO" id="GO:0004519">
    <property type="term" value="F:endonuclease activity"/>
    <property type="evidence" value="ECO:0007669"/>
    <property type="project" value="UniProtKB-KW"/>
</dbReference>
<dbReference type="PANTHER" id="PTHR35400">
    <property type="entry name" value="SLR1083 PROTEIN"/>
    <property type="match status" value="1"/>
</dbReference>
<keyword evidence="4" id="KW-1185">Reference proteome</keyword>
<dbReference type="Proteomes" id="UP001515943">
    <property type="component" value="Unassembled WGS sequence"/>
</dbReference>
<reference evidence="3 4" key="1">
    <citation type="submission" date="2019-08" db="EMBL/GenBank/DDBJ databases">
        <title>Lentzea from Indian Himalayas.</title>
        <authorList>
            <person name="Mandal S."/>
            <person name="Mallick Gupta A."/>
            <person name="Maiti P.K."/>
            <person name="Sarkar J."/>
            <person name="Mandal S."/>
        </authorList>
    </citation>
    <scope>NUCLEOTIDE SEQUENCE [LARGE SCALE GENOMIC DNA]</scope>
    <source>
        <strain evidence="3 4">PSKA42</strain>
    </source>
</reference>
<evidence type="ECO:0000313" key="3">
    <source>
        <dbReference type="EMBL" id="NKE62847.1"/>
    </source>
</evidence>
<dbReference type="CDD" id="cd06260">
    <property type="entry name" value="DUF820-like"/>
    <property type="match status" value="1"/>
</dbReference>
<comment type="caution">
    <text evidence="3">The sequence shown here is derived from an EMBL/GenBank/DDBJ whole genome shotgun (WGS) entry which is preliminary data.</text>
</comment>
<dbReference type="Pfam" id="PF05685">
    <property type="entry name" value="Uma2"/>
    <property type="match status" value="1"/>
</dbReference>
<dbReference type="Gene3D" id="3.90.1570.10">
    <property type="entry name" value="tt1808, chain A"/>
    <property type="match status" value="1"/>
</dbReference>
<dbReference type="PANTHER" id="PTHR35400:SF3">
    <property type="entry name" value="SLL1072 PROTEIN"/>
    <property type="match status" value="1"/>
</dbReference>
<evidence type="ECO:0000256" key="1">
    <source>
        <dbReference type="SAM" id="MobiDB-lite"/>
    </source>
</evidence>
<dbReference type="InterPro" id="IPR012296">
    <property type="entry name" value="Nuclease_put_TT1808"/>
</dbReference>
<feature type="domain" description="Putative restriction endonuclease" evidence="2">
    <location>
        <begin position="22"/>
        <end position="107"/>
    </location>
</feature>
<gene>
    <name evidence="3" type="ORF">FXN61_41455</name>
</gene>
<proteinExistence type="predicted"/>